<keyword evidence="2" id="KW-0813">Transport</keyword>
<reference evidence="7" key="1">
    <citation type="submission" date="2020-06" db="EMBL/GenBank/DDBJ databases">
        <authorList>
            <person name="Li T."/>
            <person name="Hu X."/>
            <person name="Zhang T."/>
            <person name="Song X."/>
            <person name="Zhang H."/>
            <person name="Dai N."/>
            <person name="Sheng W."/>
            <person name="Hou X."/>
            <person name="Wei L."/>
        </authorList>
    </citation>
    <scope>NUCLEOTIDE SEQUENCE</scope>
    <source>
        <strain evidence="7">K16</strain>
        <tissue evidence="7">Leaf</tissue>
    </source>
</reference>
<keyword evidence="8" id="KW-1185">Reference proteome</keyword>
<dbReference type="PANTHER" id="PTHR23511:SF5">
    <property type="entry name" value="MAJOR FACILITATOR-TYPE TRANSPORTER HXNZ-RELATED"/>
    <property type="match status" value="1"/>
</dbReference>
<keyword evidence="5 6" id="KW-0472">Membrane</keyword>
<dbReference type="PANTHER" id="PTHR23511">
    <property type="entry name" value="SYNAPTIC VESICLE GLYCOPROTEIN 2"/>
    <property type="match status" value="1"/>
</dbReference>
<feature type="transmembrane region" description="Helical" evidence="6">
    <location>
        <begin position="20"/>
        <end position="38"/>
    </location>
</feature>
<accession>A0AAE1WNJ1</accession>
<evidence type="ECO:0000256" key="6">
    <source>
        <dbReference type="SAM" id="Phobius"/>
    </source>
</evidence>
<dbReference type="EMBL" id="JACGWL010000008">
    <property type="protein sequence ID" value="KAK4396641.1"/>
    <property type="molecule type" value="Genomic_DNA"/>
</dbReference>
<evidence type="ECO:0000313" key="8">
    <source>
        <dbReference type="Proteomes" id="UP001289374"/>
    </source>
</evidence>
<protein>
    <submittedName>
        <fullName evidence="7">Organic cation/carnitine transporter 7</fullName>
    </submittedName>
</protein>
<evidence type="ECO:0000256" key="2">
    <source>
        <dbReference type="ARBA" id="ARBA00022448"/>
    </source>
</evidence>
<reference evidence="7" key="2">
    <citation type="journal article" date="2024" name="Plant">
        <title>Genomic evolution and insights into agronomic trait innovations of Sesamum species.</title>
        <authorList>
            <person name="Miao H."/>
            <person name="Wang L."/>
            <person name="Qu L."/>
            <person name="Liu H."/>
            <person name="Sun Y."/>
            <person name="Le M."/>
            <person name="Wang Q."/>
            <person name="Wei S."/>
            <person name="Zheng Y."/>
            <person name="Lin W."/>
            <person name="Duan Y."/>
            <person name="Cao H."/>
            <person name="Xiong S."/>
            <person name="Wang X."/>
            <person name="Wei L."/>
            <person name="Li C."/>
            <person name="Ma Q."/>
            <person name="Ju M."/>
            <person name="Zhao R."/>
            <person name="Li G."/>
            <person name="Mu C."/>
            <person name="Tian Q."/>
            <person name="Mei H."/>
            <person name="Zhang T."/>
            <person name="Gao T."/>
            <person name="Zhang H."/>
        </authorList>
    </citation>
    <scope>NUCLEOTIDE SEQUENCE</scope>
    <source>
        <strain evidence="7">K16</strain>
    </source>
</reference>
<evidence type="ECO:0000256" key="4">
    <source>
        <dbReference type="ARBA" id="ARBA00022989"/>
    </source>
</evidence>
<keyword evidence="4 6" id="KW-1133">Transmembrane helix</keyword>
<evidence type="ECO:0000256" key="1">
    <source>
        <dbReference type="ARBA" id="ARBA00004141"/>
    </source>
</evidence>
<evidence type="ECO:0000256" key="3">
    <source>
        <dbReference type="ARBA" id="ARBA00022692"/>
    </source>
</evidence>
<organism evidence="7 8">
    <name type="scientific">Sesamum angolense</name>
    <dbReference type="NCBI Taxonomy" id="2727404"/>
    <lineage>
        <taxon>Eukaryota</taxon>
        <taxon>Viridiplantae</taxon>
        <taxon>Streptophyta</taxon>
        <taxon>Embryophyta</taxon>
        <taxon>Tracheophyta</taxon>
        <taxon>Spermatophyta</taxon>
        <taxon>Magnoliopsida</taxon>
        <taxon>eudicotyledons</taxon>
        <taxon>Gunneridae</taxon>
        <taxon>Pentapetalae</taxon>
        <taxon>asterids</taxon>
        <taxon>lamiids</taxon>
        <taxon>Lamiales</taxon>
        <taxon>Pedaliaceae</taxon>
        <taxon>Sesamum</taxon>
    </lineage>
</organism>
<dbReference type="Proteomes" id="UP001289374">
    <property type="component" value="Unassembled WGS sequence"/>
</dbReference>
<dbReference type="GO" id="GO:0016020">
    <property type="term" value="C:membrane"/>
    <property type="evidence" value="ECO:0007669"/>
    <property type="project" value="UniProtKB-SubCell"/>
</dbReference>
<proteinExistence type="predicted"/>
<sequence length="69" mass="7509">MSSGVMDYDRELVYTMDEALTMVGFGKFQALVLAYAGLGSMADAMELMILSFIGPSVRSEWGLHLGKKA</sequence>
<dbReference type="AlphaFoldDB" id="A0AAE1WNJ1"/>
<comment type="caution">
    <text evidence="7">The sequence shown here is derived from an EMBL/GenBank/DDBJ whole genome shotgun (WGS) entry which is preliminary data.</text>
</comment>
<keyword evidence="3 6" id="KW-0812">Transmembrane</keyword>
<name>A0AAE1WNJ1_9LAMI</name>
<gene>
    <name evidence="7" type="ORF">Sango_1500700</name>
</gene>
<comment type="subcellular location">
    <subcellularLocation>
        <location evidence="1">Membrane</location>
        <topology evidence="1">Multi-pass membrane protein</topology>
    </subcellularLocation>
</comment>
<evidence type="ECO:0000256" key="5">
    <source>
        <dbReference type="ARBA" id="ARBA00023136"/>
    </source>
</evidence>
<evidence type="ECO:0000313" key="7">
    <source>
        <dbReference type="EMBL" id="KAK4396641.1"/>
    </source>
</evidence>